<evidence type="ECO:0000259" key="4">
    <source>
        <dbReference type="PROSITE" id="PS50109"/>
    </source>
</evidence>
<sequence>MLVESMVEATWITDASGRSLQDAPAWRTYTGQTLEKWMEEGWTESVHPDDKDGVIALWQAALQSKQMSNFVCRLRQAADDWCWNDVRVAPIPGVNGETVKWVGACVDISQQKQAEANFTQSETQFRLLAMLSSDTLYRMSADWRVMVNLRGFDFLADTVVTNGQWFEQYIPTSDQERVRAAIDEAIINKSLFELEHQVYRADGSIGWTSSRATPLLDNQGQVKEWFGTARDITKRKMAEERRVFLLELSDKLRPLASSLEIQKTAASLIGAKLNTDRVIYAEIIGAEDEYLIARNYLASEDVIPVIGNFPAAPFGKWLMDEAKAGNTVVINDVVTDQRLTNSERDAFCKIGVRAFITTPLKKEGKWVAAMKIHHGQPRNWTDLEISLVGEIAERTWAAVQRAKAEEALLDADRRKDEFLALLAHELRNPMATLSNTLMVLEMTGGMNHKLPLDKAIKMMRKEVVQLVRLVDDLLDVSRINQGKVTLELERLDFSALVNDAVLTALPIANSENRHLATALPDEPMYVNGDRARLTQVVRNLLSNAIKFTNEDGHIWVELTKEHGYAVLKVRDDGIGIPSDQLDRIFELFVQVNSSRTRLRDGLGLGLTLVKDFVEKHGGRIQVHSAGLDTGSEFIIYLPVIPPL</sequence>
<dbReference type="RefSeq" id="WP_252172117.1">
    <property type="nucleotide sequence ID" value="NZ_CP098805.1"/>
</dbReference>
<dbReference type="InterPro" id="IPR004358">
    <property type="entry name" value="Sig_transdc_His_kin-like_C"/>
</dbReference>
<protein>
    <recommendedName>
        <fullName evidence="2">histidine kinase</fullName>
        <ecNumber evidence="2">2.7.13.3</ecNumber>
    </recommendedName>
</protein>
<keyword evidence="3" id="KW-0597">Phosphoprotein</keyword>
<dbReference type="PROSITE" id="PS50112">
    <property type="entry name" value="PAS"/>
    <property type="match status" value="1"/>
</dbReference>
<dbReference type="Proteomes" id="UP001055420">
    <property type="component" value="Chromosome"/>
</dbReference>
<dbReference type="SUPFAM" id="SSF55874">
    <property type="entry name" value="ATPase domain of HSP90 chaperone/DNA topoisomerase II/histidine kinase"/>
    <property type="match status" value="1"/>
</dbReference>
<evidence type="ECO:0000256" key="2">
    <source>
        <dbReference type="ARBA" id="ARBA00012438"/>
    </source>
</evidence>
<dbReference type="PRINTS" id="PR00344">
    <property type="entry name" value="BCTRLSENSOR"/>
</dbReference>
<dbReference type="SMART" id="SM00387">
    <property type="entry name" value="HATPase_c"/>
    <property type="match status" value="1"/>
</dbReference>
<dbReference type="SMART" id="SM00388">
    <property type="entry name" value="HisKA"/>
    <property type="match status" value="1"/>
</dbReference>
<dbReference type="PROSITE" id="PS50113">
    <property type="entry name" value="PAC"/>
    <property type="match status" value="2"/>
</dbReference>
<evidence type="ECO:0000313" key="8">
    <source>
        <dbReference type="Proteomes" id="UP001055420"/>
    </source>
</evidence>
<dbReference type="Gene3D" id="1.10.287.130">
    <property type="match status" value="1"/>
</dbReference>
<dbReference type="CDD" id="cd00130">
    <property type="entry name" value="PAS"/>
    <property type="match status" value="2"/>
</dbReference>
<comment type="catalytic activity">
    <reaction evidence="1">
        <text>ATP + protein L-histidine = ADP + protein N-phospho-L-histidine.</text>
        <dbReference type="EC" id="2.7.13.3"/>
    </reaction>
</comment>
<reference evidence="7" key="1">
    <citation type="submission" date="2022-06" db="EMBL/GenBank/DDBJ databases">
        <title>Novel species in genus Dyadobacter.</title>
        <authorList>
            <person name="Ma C."/>
        </authorList>
    </citation>
    <scope>NUCLEOTIDE SEQUENCE</scope>
    <source>
        <strain evidence="7">CY22</strain>
    </source>
</reference>
<dbReference type="InterPro" id="IPR000014">
    <property type="entry name" value="PAS"/>
</dbReference>
<dbReference type="Pfam" id="PF01590">
    <property type="entry name" value="GAF"/>
    <property type="match status" value="1"/>
</dbReference>
<dbReference type="InterPro" id="IPR036097">
    <property type="entry name" value="HisK_dim/P_sf"/>
</dbReference>
<dbReference type="InterPro" id="IPR000700">
    <property type="entry name" value="PAS-assoc_C"/>
</dbReference>
<dbReference type="PROSITE" id="PS50109">
    <property type="entry name" value="HIS_KIN"/>
    <property type="match status" value="1"/>
</dbReference>
<feature type="domain" description="Histidine kinase" evidence="4">
    <location>
        <begin position="421"/>
        <end position="641"/>
    </location>
</feature>
<dbReference type="Pfam" id="PF08447">
    <property type="entry name" value="PAS_3"/>
    <property type="match status" value="2"/>
</dbReference>
<dbReference type="GO" id="GO:0005524">
    <property type="term" value="F:ATP binding"/>
    <property type="evidence" value="ECO:0007669"/>
    <property type="project" value="UniProtKB-KW"/>
</dbReference>
<accession>A0ABY4XTA1</accession>
<dbReference type="InterPro" id="IPR001610">
    <property type="entry name" value="PAC"/>
</dbReference>
<dbReference type="EC" id="2.7.13.3" evidence="2"/>
<dbReference type="Gene3D" id="3.30.450.40">
    <property type="match status" value="1"/>
</dbReference>
<keyword evidence="8" id="KW-1185">Reference proteome</keyword>
<dbReference type="SUPFAM" id="SSF47384">
    <property type="entry name" value="Homodimeric domain of signal transducing histidine kinase"/>
    <property type="match status" value="1"/>
</dbReference>
<dbReference type="PANTHER" id="PTHR43547">
    <property type="entry name" value="TWO-COMPONENT HISTIDINE KINASE"/>
    <property type="match status" value="1"/>
</dbReference>
<dbReference type="Gene3D" id="3.30.450.20">
    <property type="entry name" value="PAS domain"/>
    <property type="match status" value="2"/>
</dbReference>
<evidence type="ECO:0000259" key="6">
    <source>
        <dbReference type="PROSITE" id="PS50113"/>
    </source>
</evidence>
<evidence type="ECO:0000313" key="7">
    <source>
        <dbReference type="EMBL" id="USJ33350.1"/>
    </source>
</evidence>
<dbReference type="InterPro" id="IPR003594">
    <property type="entry name" value="HATPase_dom"/>
</dbReference>
<dbReference type="CDD" id="cd00082">
    <property type="entry name" value="HisKA"/>
    <property type="match status" value="1"/>
</dbReference>
<dbReference type="CDD" id="cd00075">
    <property type="entry name" value="HATPase"/>
    <property type="match status" value="1"/>
</dbReference>
<evidence type="ECO:0000259" key="5">
    <source>
        <dbReference type="PROSITE" id="PS50112"/>
    </source>
</evidence>
<evidence type="ECO:0000256" key="1">
    <source>
        <dbReference type="ARBA" id="ARBA00000085"/>
    </source>
</evidence>
<dbReference type="SMART" id="SM00086">
    <property type="entry name" value="PAC"/>
    <property type="match status" value="2"/>
</dbReference>
<gene>
    <name evidence="7" type="ORF">NFI80_11480</name>
</gene>
<keyword evidence="7" id="KW-0067">ATP-binding</keyword>
<feature type="domain" description="PAC" evidence="6">
    <location>
        <begin position="68"/>
        <end position="120"/>
    </location>
</feature>
<name>A0ABY4XTA1_9BACT</name>
<dbReference type="InterPro" id="IPR005467">
    <property type="entry name" value="His_kinase_dom"/>
</dbReference>
<feature type="domain" description="PAC" evidence="6">
    <location>
        <begin position="192"/>
        <end position="244"/>
    </location>
</feature>
<dbReference type="InterPro" id="IPR035965">
    <property type="entry name" value="PAS-like_dom_sf"/>
</dbReference>
<dbReference type="PANTHER" id="PTHR43547:SF2">
    <property type="entry name" value="HYBRID SIGNAL TRANSDUCTION HISTIDINE KINASE C"/>
    <property type="match status" value="1"/>
</dbReference>
<dbReference type="InterPro" id="IPR036890">
    <property type="entry name" value="HATPase_C_sf"/>
</dbReference>
<dbReference type="SUPFAM" id="SSF55785">
    <property type="entry name" value="PYP-like sensor domain (PAS domain)"/>
    <property type="match status" value="2"/>
</dbReference>
<dbReference type="Gene3D" id="3.30.565.10">
    <property type="entry name" value="Histidine kinase-like ATPase, C-terminal domain"/>
    <property type="match status" value="1"/>
</dbReference>
<dbReference type="EMBL" id="CP098805">
    <property type="protein sequence ID" value="USJ33350.1"/>
    <property type="molecule type" value="Genomic_DNA"/>
</dbReference>
<dbReference type="InterPro" id="IPR013655">
    <property type="entry name" value="PAS_fold_3"/>
</dbReference>
<dbReference type="SUPFAM" id="SSF55781">
    <property type="entry name" value="GAF domain-like"/>
    <property type="match status" value="1"/>
</dbReference>
<dbReference type="InterPro" id="IPR003661">
    <property type="entry name" value="HisK_dim/P_dom"/>
</dbReference>
<dbReference type="Pfam" id="PF02518">
    <property type="entry name" value="HATPase_c"/>
    <property type="match status" value="1"/>
</dbReference>
<feature type="domain" description="PAS" evidence="5">
    <location>
        <begin position="1"/>
        <end position="65"/>
    </location>
</feature>
<dbReference type="Pfam" id="PF00512">
    <property type="entry name" value="HisKA"/>
    <property type="match status" value="1"/>
</dbReference>
<dbReference type="InterPro" id="IPR003018">
    <property type="entry name" value="GAF"/>
</dbReference>
<keyword evidence="7" id="KW-0547">Nucleotide-binding</keyword>
<organism evidence="7 8">
    <name type="scientific">Dyadobacter chenhuakuii</name>
    <dbReference type="NCBI Taxonomy" id="2909339"/>
    <lineage>
        <taxon>Bacteria</taxon>
        <taxon>Pseudomonadati</taxon>
        <taxon>Bacteroidota</taxon>
        <taxon>Cytophagia</taxon>
        <taxon>Cytophagales</taxon>
        <taxon>Spirosomataceae</taxon>
        <taxon>Dyadobacter</taxon>
    </lineage>
</organism>
<dbReference type="SMART" id="SM00065">
    <property type="entry name" value="GAF"/>
    <property type="match status" value="1"/>
</dbReference>
<evidence type="ECO:0000256" key="3">
    <source>
        <dbReference type="ARBA" id="ARBA00022553"/>
    </source>
</evidence>
<dbReference type="InterPro" id="IPR029016">
    <property type="entry name" value="GAF-like_dom_sf"/>
</dbReference>
<proteinExistence type="predicted"/>
<dbReference type="NCBIfam" id="TIGR00229">
    <property type="entry name" value="sensory_box"/>
    <property type="match status" value="2"/>
</dbReference>